<protein>
    <recommendedName>
        <fullName evidence="6">Protein PNS1</fullName>
    </recommendedName>
</protein>
<proteinExistence type="inferred from homology"/>
<keyword evidence="5 6" id="KW-0472">Membrane</keyword>
<gene>
    <name evidence="7" type="ORF">EHP00_581</name>
</gene>
<organism evidence="7 8">
    <name type="scientific">Ecytonucleospora hepatopenaei</name>
    <dbReference type="NCBI Taxonomy" id="646526"/>
    <lineage>
        <taxon>Eukaryota</taxon>
        <taxon>Fungi</taxon>
        <taxon>Fungi incertae sedis</taxon>
        <taxon>Microsporidia</taxon>
        <taxon>Enterocytozoonidae</taxon>
        <taxon>Ecytonucleospora</taxon>
    </lineage>
</organism>
<sequence length="484" mass="55648">MSDIAIENQQISNQNDTDHIRNLINTETEIPKKEININKDSEEKNTIIFPKRRCLLNLKRRCRDKWALFLFFGMYLVSLVGPLAKVCLMDKTPLNKISYFIFPGLFFKSMIIYGCLLIFYVVMTLWFVAELIVFAVLISLSNIAFVAYLIHRYKIHFTLILLPSILMLLFLGYLFFYRKALKVSILTFRCSAAVIKKYFHWIFLLSLAGIVIFAPLYMMMIAVATDVQQNKVNSVLVGIVAIYTSWYMMTFKAFIDCYISSLIYYRLYGVKNVPKMAIKTAVMSLGTCSIIGFVEAVFDILRSFLKQYTNQSSWFNSSLLSIFIKWLLNGAMDLIYVFMDIYHKFVIGFTSLHNTNYLDGAKLTYKNISNFKGYPISNYLTYGILLRSLEFTAISILLVVVFYDFFFAGFISSIVKNANGGLTDIEILVAKGIQIPLAPISGFAIARFIYQKLFSGSMAVLLLYCVDRETLNLQFPDFSMEKEI</sequence>
<evidence type="ECO:0000256" key="5">
    <source>
        <dbReference type="ARBA" id="ARBA00023136"/>
    </source>
</evidence>
<dbReference type="VEuPathDB" id="MicrosporidiaDB:EHP00_581"/>
<dbReference type="AlphaFoldDB" id="A0A1W0E8C3"/>
<feature type="transmembrane region" description="Helical" evidence="6">
    <location>
        <begin position="198"/>
        <end position="223"/>
    </location>
</feature>
<evidence type="ECO:0000313" key="8">
    <source>
        <dbReference type="Proteomes" id="UP000192758"/>
    </source>
</evidence>
<feature type="transmembrane region" description="Helical" evidence="6">
    <location>
        <begin position="156"/>
        <end position="177"/>
    </location>
</feature>
<dbReference type="Pfam" id="PF04515">
    <property type="entry name" value="Choline_transpo"/>
    <property type="match status" value="1"/>
</dbReference>
<comment type="similarity">
    <text evidence="2 6">Belongs to the CTL (choline transporter-like) family.</text>
</comment>
<feature type="transmembrane region" description="Helical" evidence="6">
    <location>
        <begin position="66"/>
        <end position="85"/>
    </location>
</feature>
<evidence type="ECO:0000256" key="1">
    <source>
        <dbReference type="ARBA" id="ARBA00004141"/>
    </source>
</evidence>
<dbReference type="EMBL" id="MNPJ01000007">
    <property type="protein sequence ID" value="OQS55514.1"/>
    <property type="molecule type" value="Genomic_DNA"/>
</dbReference>
<feature type="transmembrane region" description="Helical" evidence="6">
    <location>
        <begin position="127"/>
        <end position="150"/>
    </location>
</feature>
<feature type="transmembrane region" description="Helical" evidence="6">
    <location>
        <begin position="97"/>
        <end position="120"/>
    </location>
</feature>
<evidence type="ECO:0000256" key="2">
    <source>
        <dbReference type="ARBA" id="ARBA00007168"/>
    </source>
</evidence>
<keyword evidence="3 6" id="KW-0812">Transmembrane</keyword>
<dbReference type="Proteomes" id="UP000192758">
    <property type="component" value="Unassembled WGS sequence"/>
</dbReference>
<evidence type="ECO:0000256" key="4">
    <source>
        <dbReference type="ARBA" id="ARBA00022989"/>
    </source>
</evidence>
<feature type="transmembrane region" description="Helical" evidence="6">
    <location>
        <begin position="391"/>
        <end position="415"/>
    </location>
</feature>
<dbReference type="InterPro" id="IPR007603">
    <property type="entry name" value="Choline_transptr-like"/>
</dbReference>
<feature type="transmembrane region" description="Helical" evidence="6">
    <location>
        <begin position="427"/>
        <end position="450"/>
    </location>
</feature>
<dbReference type="GO" id="GO:0022857">
    <property type="term" value="F:transmembrane transporter activity"/>
    <property type="evidence" value="ECO:0007669"/>
    <property type="project" value="UniProtKB-UniRule"/>
</dbReference>
<evidence type="ECO:0000313" key="7">
    <source>
        <dbReference type="EMBL" id="OQS55514.1"/>
    </source>
</evidence>
<keyword evidence="4 6" id="KW-1133">Transmembrane helix</keyword>
<feature type="transmembrane region" description="Helical" evidence="6">
    <location>
        <begin position="235"/>
        <end position="255"/>
    </location>
</feature>
<dbReference type="GO" id="GO:0005886">
    <property type="term" value="C:plasma membrane"/>
    <property type="evidence" value="ECO:0007669"/>
    <property type="project" value="UniProtKB-SubCell"/>
</dbReference>
<reference evidence="7 8" key="1">
    <citation type="journal article" date="2017" name="Environ. Microbiol.">
        <title>Decay of the glycolytic pathway and adaptation to intranuclear parasitism within Enterocytozoonidae microsporidia.</title>
        <authorList>
            <person name="Wiredu Boakye D."/>
            <person name="Jaroenlak P."/>
            <person name="Prachumwat A."/>
            <person name="Williams T.A."/>
            <person name="Bateman K.S."/>
            <person name="Itsathitphaisarn O."/>
            <person name="Sritunyalucksana K."/>
            <person name="Paszkiewicz K.H."/>
            <person name="Moore K.A."/>
            <person name="Stentiford G.D."/>
            <person name="Williams B.A."/>
        </authorList>
    </citation>
    <scope>NUCLEOTIDE SEQUENCE [LARGE SCALE GENOMIC DNA]</scope>
    <source>
        <strain evidence="7 8">TH1</strain>
    </source>
</reference>
<feature type="transmembrane region" description="Helical" evidence="6">
    <location>
        <begin position="276"/>
        <end position="298"/>
    </location>
</feature>
<comment type="function">
    <text evidence="6">Probably involved in transport through the plasma membrane.</text>
</comment>
<evidence type="ECO:0000256" key="6">
    <source>
        <dbReference type="RuleBase" id="RU368066"/>
    </source>
</evidence>
<name>A0A1W0E8C3_9MICR</name>
<accession>A0A1W0E8C3</accession>
<evidence type="ECO:0000256" key="3">
    <source>
        <dbReference type="ARBA" id="ARBA00022692"/>
    </source>
</evidence>
<comment type="caution">
    <text evidence="7">The sequence shown here is derived from an EMBL/GenBank/DDBJ whole genome shotgun (WGS) entry which is preliminary data.</text>
</comment>
<keyword evidence="8" id="KW-1185">Reference proteome</keyword>
<comment type="subcellular location">
    <subcellularLocation>
        <location evidence="6">Cell membrane</location>
        <topology evidence="6">Multi-pass membrane protein</topology>
    </subcellularLocation>
    <subcellularLocation>
        <location evidence="1">Membrane</location>
        <topology evidence="1">Multi-pass membrane protein</topology>
    </subcellularLocation>
</comment>